<dbReference type="EMBL" id="RIZI01000083">
    <property type="protein sequence ID" value="RNF72671.1"/>
    <property type="molecule type" value="Genomic_DNA"/>
</dbReference>
<gene>
    <name evidence="1" type="ORF">EC580_01165</name>
</gene>
<evidence type="ECO:0000313" key="1">
    <source>
        <dbReference type="EMBL" id="RNF72671.1"/>
    </source>
</evidence>
<protein>
    <submittedName>
        <fullName evidence="1">Uncharacterized protein</fullName>
    </submittedName>
</protein>
<proteinExistence type="predicted"/>
<dbReference type="AlphaFoldDB" id="A0A3M8RWE4"/>
<name>A0A3M8RWE4_9PROT</name>
<comment type="caution">
    <text evidence="1">The sequence shown here is derived from an EMBL/GenBank/DDBJ whole genome shotgun (WGS) entry which is preliminary data.</text>
</comment>
<organism evidence="1">
    <name type="scientific">Acidithiobacillus sulfuriphilus</name>
    <dbReference type="NCBI Taxonomy" id="1867749"/>
    <lineage>
        <taxon>Bacteria</taxon>
        <taxon>Pseudomonadati</taxon>
        <taxon>Pseudomonadota</taxon>
        <taxon>Acidithiobacillia</taxon>
        <taxon>Acidithiobacillales</taxon>
        <taxon>Acidithiobacillaceae</taxon>
        <taxon>Acidithiobacillus</taxon>
    </lineage>
</organism>
<sequence length="86" mass="9516">MFHLDNPLSAPTLRLTPFQRGDNYPDTGGCHECNTTKQDQVASDFLRSLYRKGALSQAELENRLGMLEQLQLGKLAPDIGLVKSAL</sequence>
<accession>A0A3M8RWE4</accession>
<reference evidence="1" key="1">
    <citation type="submission" date="2018-10" db="EMBL/GenBank/DDBJ databases">
        <title>Acidithiobacillus sulfuriphilus sp. nov.: an extremely acidophilic sulfur-oxidizing chemolithotroph isolated from a neutral pH environment.</title>
        <authorList>
            <person name="Falagan C."/>
            <person name="Moya-Beltran A."/>
            <person name="Quatrini R."/>
            <person name="Johnson D.B."/>
        </authorList>
    </citation>
    <scope>NUCLEOTIDE SEQUENCE [LARGE SCALE GENOMIC DNA]</scope>
    <source>
        <strain evidence="1">CJ-2</strain>
    </source>
</reference>